<dbReference type="GeneID" id="109129560"/>
<sequence>IGLNVRDTKKEDYEQVSNGRAFMFVLVCASLYILIILI</sequence>
<reference evidence="2" key="1">
    <citation type="journal article" date="2014" name="Nat. Commun.">
        <title>The emerging biofuel crop Camelina sativa retains a highly undifferentiated hexaploid genome structure.</title>
        <authorList>
            <person name="Kagale S."/>
            <person name="Koh C."/>
            <person name="Nixon J."/>
            <person name="Bollina V."/>
            <person name="Clarke W.E."/>
            <person name="Tuteja R."/>
            <person name="Spillane C."/>
            <person name="Robinson S.J."/>
            <person name="Links M.G."/>
            <person name="Clarke C."/>
            <person name="Higgins E.E."/>
            <person name="Huebert T."/>
            <person name="Sharpe A.G."/>
            <person name="Parkin I.A."/>
        </authorList>
    </citation>
    <scope>NUCLEOTIDE SEQUENCE [LARGE SCALE GENOMIC DNA]</scope>
    <source>
        <strain evidence="2">cv. DH55</strain>
    </source>
</reference>
<proteinExistence type="predicted"/>
<keyword evidence="2" id="KW-1185">Reference proteome</keyword>
<keyword evidence="1" id="KW-0472">Membrane</keyword>
<feature type="non-terminal residue" evidence="3">
    <location>
        <position position="1"/>
    </location>
</feature>
<keyword evidence="1" id="KW-0812">Transmembrane</keyword>
<reference evidence="3" key="2">
    <citation type="submission" date="2025-08" db="UniProtKB">
        <authorList>
            <consortium name="RefSeq"/>
        </authorList>
    </citation>
    <scope>IDENTIFICATION</scope>
    <source>
        <tissue evidence="3">Leaf</tissue>
    </source>
</reference>
<dbReference type="RefSeq" id="XP_019093422.1">
    <property type="nucleotide sequence ID" value="XM_019237877.1"/>
</dbReference>
<feature type="transmembrane region" description="Helical" evidence="1">
    <location>
        <begin position="20"/>
        <end position="37"/>
    </location>
</feature>
<keyword evidence="1" id="KW-1133">Transmembrane helix</keyword>
<evidence type="ECO:0000313" key="3">
    <source>
        <dbReference type="RefSeq" id="XP_019093422.1"/>
    </source>
</evidence>
<evidence type="ECO:0000313" key="2">
    <source>
        <dbReference type="Proteomes" id="UP000694864"/>
    </source>
</evidence>
<organism evidence="2 3">
    <name type="scientific">Camelina sativa</name>
    <name type="common">False flax</name>
    <name type="synonym">Myagrum sativum</name>
    <dbReference type="NCBI Taxonomy" id="90675"/>
    <lineage>
        <taxon>Eukaryota</taxon>
        <taxon>Viridiplantae</taxon>
        <taxon>Streptophyta</taxon>
        <taxon>Embryophyta</taxon>
        <taxon>Tracheophyta</taxon>
        <taxon>Spermatophyta</taxon>
        <taxon>Magnoliopsida</taxon>
        <taxon>eudicotyledons</taxon>
        <taxon>Gunneridae</taxon>
        <taxon>Pentapetalae</taxon>
        <taxon>rosids</taxon>
        <taxon>malvids</taxon>
        <taxon>Brassicales</taxon>
        <taxon>Brassicaceae</taxon>
        <taxon>Camelineae</taxon>
        <taxon>Camelina</taxon>
    </lineage>
</organism>
<evidence type="ECO:0000256" key="1">
    <source>
        <dbReference type="SAM" id="Phobius"/>
    </source>
</evidence>
<dbReference type="Proteomes" id="UP000694864">
    <property type="component" value="Chromosome 16"/>
</dbReference>
<accession>A0ABM1R334</accession>
<gene>
    <name evidence="3" type="primary">LOC109129560</name>
</gene>
<protein>
    <submittedName>
        <fullName evidence="3">Uncharacterized protein LOC109129560</fullName>
    </submittedName>
</protein>
<name>A0ABM1R334_CAMSA</name>